<dbReference type="GO" id="GO:0005576">
    <property type="term" value="C:extracellular region"/>
    <property type="evidence" value="ECO:0007669"/>
    <property type="project" value="UniProtKB-SubCell"/>
</dbReference>
<dbReference type="Gene3D" id="1.10.640.10">
    <property type="entry name" value="Haem peroxidase domain superfamily, animal type"/>
    <property type="match status" value="2"/>
</dbReference>
<feature type="region of interest" description="Disordered" evidence="6">
    <location>
        <begin position="1459"/>
        <end position="1558"/>
    </location>
</feature>
<evidence type="ECO:0000313" key="8">
    <source>
        <dbReference type="RefSeq" id="XP_018012596.1"/>
    </source>
</evidence>
<dbReference type="PANTHER" id="PTHR11475:SF134">
    <property type="entry name" value="LD42267P"/>
    <property type="match status" value="1"/>
</dbReference>
<protein>
    <submittedName>
        <fullName evidence="8">Uncharacterized protein LOC108669703</fullName>
    </submittedName>
</protein>
<evidence type="ECO:0000256" key="4">
    <source>
        <dbReference type="ARBA" id="ARBA00022729"/>
    </source>
</evidence>
<dbReference type="GeneID" id="108669703"/>
<dbReference type="RefSeq" id="XP_018012596.1">
    <property type="nucleotide sequence ID" value="XM_018157107.2"/>
</dbReference>
<comment type="subcellular location">
    <subcellularLocation>
        <location evidence="1">Secreted</location>
    </subcellularLocation>
</comment>
<dbReference type="FunFam" id="1.10.640.10:FF:000006">
    <property type="entry name" value="Double oxidase: two peroxidase domains"/>
    <property type="match status" value="1"/>
</dbReference>
<keyword evidence="5" id="KW-0349">Heme</keyword>
<evidence type="ECO:0000256" key="6">
    <source>
        <dbReference type="SAM" id="MobiDB-lite"/>
    </source>
</evidence>
<evidence type="ECO:0000256" key="2">
    <source>
        <dbReference type="ARBA" id="ARBA00022525"/>
    </source>
</evidence>
<keyword evidence="3" id="KW-0560">Oxidoreductase</keyword>
<sequence length="1567" mass="173653">MNYRPRHWSVCALLVIMSGAFLVVGGSFEFETGLLDFSITKADVSAAVDDAVSTLKYLVEQREPEIFSSGGKLGPDSPSYHYYSLLLGTETTRQISAAASISVVATHLLAVRHNLTVGQVSLMLPQVDTEATVLGTECPTPLPPTSCSPSRFRTLDGTCNNPDQPRWGAANTPFLRLLPAWYRDGVTEPRGSLSGADLPSAARISRVAHSGSAVSHAHTSLLVPVWAHYLSQDLSRPIVSLGVRGERLRCCGISDVHPECSPIFEGDRCWEYTRTSPATTTNCALGVREQLNAATSFLDGSAIYGSSQRESDVLRLWETGQLKTQGSWLLPRVSSHTCKDEMMCFLGGDLRLNENGGRAALQTMLVRHHNRVAADLATVNPHWGDQTLFDVARSIVGASLQHITYREFLPTLLGVQAVEESEILPLASGRYTGYDMSIKGGIFNSIATGILPLVLTLLPDNLPLANVNLEDPITEEIPLQETALNMTLLYKPGVYEKIIAGLIKGKALAWDASIPHSLRHYLEGVDLAARAVHQGRDHGLPPYVVWRPFCRRSPAHTFDQLIDVMEPDRIDTLKRLYDDVADIDLITGTLSERPLDGAMVGPTASCLLSLQFKVLKQTDRYWYENDLPPSSFSKEQLFELRKFSLARLLCDNVPGLDKVPSNPFLAIDPFLNAPVSCDDIEAPNMRAWKTEGKVFLKEELLKEMVNNGKEKVERLRQMEKLVFEKGYVAASKSTLGSAYANNKPNPTSIVMANTSILLEATSQELLLAIKDRRVRRQSPFLDSLNGIDGEVSLPSVDISGLVPPAPLIRSCVEIEEHRPCDASDKFRTISGHCNNLLRPDYGRSNTVFARMLPAAYGDGVSVPRMHSVTGGLLPSPRTVSTNIHYDISHPHARYTLMVMQFGQFLDHDLTFTPLNKGFQNSILDCRDCESPQRVHPECLPITVDSNDPFFPSVNISSGRPFCIAFTRSLPGQQTLGPREQINQNTAYLDASHIYGQELCEARELRTFNGGLLNTTAHPIHGKALLPQVGGHPECKARSGMCFRSGDSRTSEQPGLAVIHTIFMREHNRIATELSQINGHWADERLYQESRRIVSGMWQHIVYNEFLPRVLGWNAMQLYSLRLKPEGYSTDYEPCNPGILNEFASAAFRFGHSLIRRSLSRMDTSFGVMNESVTLRNSFFNPDMLYEVKMVDELVRGLISTPMETLDNFISDEMTNHLFEDTHTPFSGLDLIALNLQRARDHGIRAYNEYRAICNLKRARTFEDFSREIKPELIDKLRRIYKNVEDVDLFTGGLCETPLQGGIIGPTFGCIIGLQFQFLKRCDRFWYETGDQNLRFTENQLAEIRKSTMAALVCNNCDVVDKVQLGVFDIAHNFLNPRIPCEAVPKVDLNLWRDSSTCVIGGVAVSVGETRAASPCTLCQCRANGPQCQTLKVDCFQLRSRVALEDILRDSVCRAQCGNILDPTRPSQGPPQQLQSGPGFSGNAPRDQTGNQGFRPVAGSGGFSPSGFRDGLVPPPPPPPSFQGSTGRARPRPPGPTFFRPPPPPPLQQPSNLRFPFPIPPFLRSLFN</sequence>
<dbReference type="OrthoDB" id="823504at2759"/>
<dbReference type="PRINTS" id="PR00457">
    <property type="entry name" value="ANPEROXIDASE"/>
</dbReference>
<dbReference type="GO" id="GO:0006979">
    <property type="term" value="P:response to oxidative stress"/>
    <property type="evidence" value="ECO:0007669"/>
    <property type="project" value="InterPro"/>
</dbReference>
<evidence type="ECO:0000256" key="3">
    <source>
        <dbReference type="ARBA" id="ARBA00022559"/>
    </source>
</evidence>
<keyword evidence="4" id="KW-0732">Signal</keyword>
<accession>A0A8B7NGS2</accession>
<dbReference type="GO" id="GO:0046872">
    <property type="term" value="F:metal ion binding"/>
    <property type="evidence" value="ECO:0007669"/>
    <property type="project" value="UniProtKB-KW"/>
</dbReference>
<evidence type="ECO:0000256" key="5">
    <source>
        <dbReference type="PIRSR" id="PIRSR619791-2"/>
    </source>
</evidence>
<keyword evidence="7" id="KW-1185">Reference proteome</keyword>
<dbReference type="GO" id="GO:0004601">
    <property type="term" value="F:peroxidase activity"/>
    <property type="evidence" value="ECO:0007669"/>
    <property type="project" value="UniProtKB-KW"/>
</dbReference>
<keyword evidence="2" id="KW-0964">Secreted</keyword>
<dbReference type="SUPFAM" id="SSF48113">
    <property type="entry name" value="Heme-dependent peroxidases"/>
    <property type="match status" value="2"/>
</dbReference>
<dbReference type="FunFam" id="1.10.640.10:FF:000003">
    <property type="entry name" value="chorion peroxidase"/>
    <property type="match status" value="1"/>
</dbReference>
<keyword evidence="3" id="KW-0575">Peroxidase</keyword>
<keyword evidence="5" id="KW-0479">Metal-binding</keyword>
<evidence type="ECO:0000256" key="1">
    <source>
        <dbReference type="ARBA" id="ARBA00004613"/>
    </source>
</evidence>
<feature type="compositionally biased region" description="Pro residues" evidence="6">
    <location>
        <begin position="1531"/>
        <end position="1547"/>
    </location>
</feature>
<name>A0A8B7NGS2_HYAAZ</name>
<dbReference type="Proteomes" id="UP000694843">
    <property type="component" value="Unplaced"/>
</dbReference>
<dbReference type="KEGG" id="hazt:108669703"/>
<dbReference type="PANTHER" id="PTHR11475">
    <property type="entry name" value="OXIDASE/PEROXIDASE"/>
    <property type="match status" value="1"/>
</dbReference>
<dbReference type="Pfam" id="PF03098">
    <property type="entry name" value="An_peroxidase"/>
    <property type="match status" value="2"/>
</dbReference>
<feature type="compositionally biased region" description="Low complexity" evidence="6">
    <location>
        <begin position="1465"/>
        <end position="1481"/>
    </location>
</feature>
<proteinExistence type="predicted"/>
<reference evidence="8" key="1">
    <citation type="submission" date="2025-08" db="UniProtKB">
        <authorList>
            <consortium name="RefSeq"/>
        </authorList>
    </citation>
    <scope>IDENTIFICATION</scope>
    <source>
        <tissue evidence="8">Whole organism</tissue>
    </source>
</reference>
<evidence type="ECO:0000313" key="7">
    <source>
        <dbReference type="Proteomes" id="UP000694843"/>
    </source>
</evidence>
<dbReference type="InterPro" id="IPR037120">
    <property type="entry name" value="Haem_peroxidase_sf_animal"/>
</dbReference>
<dbReference type="CDD" id="cd09823">
    <property type="entry name" value="peroxinectin_like"/>
    <property type="match status" value="2"/>
</dbReference>
<dbReference type="InterPro" id="IPR010255">
    <property type="entry name" value="Haem_peroxidase_sf"/>
</dbReference>
<keyword evidence="5" id="KW-0408">Iron</keyword>
<gene>
    <name evidence="8" type="primary">LOC108669703</name>
</gene>
<dbReference type="GO" id="GO:0020037">
    <property type="term" value="F:heme binding"/>
    <property type="evidence" value="ECO:0007669"/>
    <property type="project" value="InterPro"/>
</dbReference>
<feature type="binding site" description="axial binding residue" evidence="5">
    <location>
        <position position="1151"/>
    </location>
    <ligand>
        <name>heme b</name>
        <dbReference type="ChEBI" id="CHEBI:60344"/>
    </ligand>
    <ligandPart>
        <name>Fe</name>
        <dbReference type="ChEBI" id="CHEBI:18248"/>
    </ligandPart>
</feature>
<dbReference type="OMA" id="WCLCAPS"/>
<organism evidence="7 8">
    <name type="scientific">Hyalella azteca</name>
    <name type="common">Amphipod</name>
    <dbReference type="NCBI Taxonomy" id="294128"/>
    <lineage>
        <taxon>Eukaryota</taxon>
        <taxon>Metazoa</taxon>
        <taxon>Ecdysozoa</taxon>
        <taxon>Arthropoda</taxon>
        <taxon>Crustacea</taxon>
        <taxon>Multicrustacea</taxon>
        <taxon>Malacostraca</taxon>
        <taxon>Eumalacostraca</taxon>
        <taxon>Peracarida</taxon>
        <taxon>Amphipoda</taxon>
        <taxon>Senticaudata</taxon>
        <taxon>Talitrida</taxon>
        <taxon>Talitroidea</taxon>
        <taxon>Hyalellidae</taxon>
        <taxon>Hyalella</taxon>
    </lineage>
</organism>
<dbReference type="PROSITE" id="PS50292">
    <property type="entry name" value="PEROXIDASE_3"/>
    <property type="match status" value="2"/>
</dbReference>
<dbReference type="InterPro" id="IPR019791">
    <property type="entry name" value="Haem_peroxidase_animal"/>
</dbReference>